<dbReference type="Proteomes" id="UP001596353">
    <property type="component" value="Unassembled WGS sequence"/>
</dbReference>
<feature type="domain" description="Thioesterase" evidence="3">
    <location>
        <begin position="83"/>
        <end position="161"/>
    </location>
</feature>
<evidence type="ECO:0000259" key="3">
    <source>
        <dbReference type="Pfam" id="PF03061"/>
    </source>
</evidence>
<dbReference type="InterPro" id="IPR006683">
    <property type="entry name" value="Thioestr_dom"/>
</dbReference>
<dbReference type="EC" id="3.1.2.-" evidence="4"/>
<gene>
    <name evidence="4" type="ORF">ACFQFQ_16310</name>
</gene>
<dbReference type="PANTHER" id="PTHR21660:SF1">
    <property type="entry name" value="ACYL-COENZYME A THIOESTERASE 13"/>
    <property type="match status" value="1"/>
</dbReference>
<dbReference type="Gene3D" id="3.10.129.10">
    <property type="entry name" value="Hotdog Thioesterase"/>
    <property type="match status" value="1"/>
</dbReference>
<reference evidence="5" key="1">
    <citation type="journal article" date="2019" name="Int. J. Syst. Evol. Microbiol.">
        <title>The Global Catalogue of Microorganisms (GCM) 10K type strain sequencing project: providing services to taxonomists for standard genome sequencing and annotation.</title>
        <authorList>
            <consortium name="The Broad Institute Genomics Platform"/>
            <consortium name="The Broad Institute Genome Sequencing Center for Infectious Disease"/>
            <person name="Wu L."/>
            <person name="Ma J."/>
        </authorList>
    </citation>
    <scope>NUCLEOTIDE SEQUENCE [LARGE SCALE GENOMIC DNA]</scope>
    <source>
        <strain evidence="5">CCUG 66188</strain>
    </source>
</reference>
<sequence>MPQHDTTTKERAFDAATMPEVSFRPPDPRQIAAMSGLDILRAIPTGGVPAPTMARTMRQWIHAVSEGQAEFRGDPGPEFLNPMGTVHGGWIMTMLDSVLGCAVHSVLGPGQSYTSMGTEVKFIRPLAPDAGQVRALGTLVSQGRRSATAEARLEDASGRLIATGTTTCFLFPAQG</sequence>
<organism evidence="4 5">
    <name type="scientific">Sulfitobacter porphyrae</name>
    <dbReference type="NCBI Taxonomy" id="1246864"/>
    <lineage>
        <taxon>Bacteria</taxon>
        <taxon>Pseudomonadati</taxon>
        <taxon>Pseudomonadota</taxon>
        <taxon>Alphaproteobacteria</taxon>
        <taxon>Rhodobacterales</taxon>
        <taxon>Roseobacteraceae</taxon>
        <taxon>Sulfitobacter</taxon>
    </lineage>
</organism>
<dbReference type="SUPFAM" id="SSF54637">
    <property type="entry name" value="Thioesterase/thiol ester dehydrase-isomerase"/>
    <property type="match status" value="1"/>
</dbReference>
<dbReference type="Pfam" id="PF03061">
    <property type="entry name" value="4HBT"/>
    <property type="match status" value="1"/>
</dbReference>
<dbReference type="InterPro" id="IPR039298">
    <property type="entry name" value="ACOT13"/>
</dbReference>
<evidence type="ECO:0000313" key="4">
    <source>
        <dbReference type="EMBL" id="MFC6760699.1"/>
    </source>
</evidence>
<proteinExistence type="inferred from homology"/>
<dbReference type="NCBIfam" id="TIGR00369">
    <property type="entry name" value="unchar_dom_1"/>
    <property type="match status" value="1"/>
</dbReference>
<dbReference type="InterPro" id="IPR003736">
    <property type="entry name" value="PAAI_dom"/>
</dbReference>
<dbReference type="CDD" id="cd03443">
    <property type="entry name" value="PaaI_thioesterase"/>
    <property type="match status" value="1"/>
</dbReference>
<comment type="caution">
    <text evidence="4">The sequence shown here is derived from an EMBL/GenBank/DDBJ whole genome shotgun (WGS) entry which is preliminary data.</text>
</comment>
<accession>A0ABW2B4N2</accession>
<dbReference type="PANTHER" id="PTHR21660">
    <property type="entry name" value="THIOESTERASE SUPERFAMILY MEMBER-RELATED"/>
    <property type="match status" value="1"/>
</dbReference>
<dbReference type="InterPro" id="IPR029069">
    <property type="entry name" value="HotDog_dom_sf"/>
</dbReference>
<comment type="similarity">
    <text evidence="1">Belongs to the thioesterase PaaI family.</text>
</comment>
<protein>
    <submittedName>
        <fullName evidence="4">PaaI family thioesterase</fullName>
        <ecNumber evidence="4">3.1.2.-</ecNumber>
    </submittedName>
</protein>
<keyword evidence="5" id="KW-1185">Reference proteome</keyword>
<dbReference type="EMBL" id="JBHSWG010000001">
    <property type="protein sequence ID" value="MFC6760699.1"/>
    <property type="molecule type" value="Genomic_DNA"/>
</dbReference>
<evidence type="ECO:0000256" key="1">
    <source>
        <dbReference type="ARBA" id="ARBA00008324"/>
    </source>
</evidence>
<keyword evidence="2 4" id="KW-0378">Hydrolase</keyword>
<dbReference type="GO" id="GO:0016787">
    <property type="term" value="F:hydrolase activity"/>
    <property type="evidence" value="ECO:0007669"/>
    <property type="project" value="UniProtKB-KW"/>
</dbReference>
<evidence type="ECO:0000256" key="2">
    <source>
        <dbReference type="ARBA" id="ARBA00022801"/>
    </source>
</evidence>
<name>A0ABW2B4N2_9RHOB</name>
<evidence type="ECO:0000313" key="5">
    <source>
        <dbReference type="Proteomes" id="UP001596353"/>
    </source>
</evidence>